<dbReference type="AlphaFoldDB" id="A0A8H6BJD8"/>
<dbReference type="EMBL" id="JABCYN010000023">
    <property type="protein sequence ID" value="KAF6012746.1"/>
    <property type="molecule type" value="Genomic_DNA"/>
</dbReference>
<dbReference type="Proteomes" id="UP000568158">
    <property type="component" value="Unassembled WGS sequence"/>
</dbReference>
<sequence>MLISKRLSAEENASISKDVKELTEKMASCPLAEFVALMRAETAKPWNELRLDLYQYIPVLNRMDGILEEHVKKYKLEGEFGDLIFVDPKDETLIVTCLEYSYILLRYCKSKEVYNSSEFVSDLFLSTSLDIKMSAMRLSYILWERFAPSERAQRSLPKNKEKVLLTLTSSFPPRANALPAEPTAEGSVGEAVQTSLGAKRSGGLDKSKPRAKTDASGYRNIGLIECMQRDFVVPDKWKRLDFEYYNVVPRIIGDQELSEAVKKVIIHKSSGKKGGKRGSAGIELSQEGIHRFRLSSASVAKLPLQQILDLGSKMVPKERWPEFVIAVYVAKAYCNSRDEAVGLRRKLVTFKCLCLDVCSSCFAYMALADTVLEEEPALLGEMSELIDPENTEQVPYEASLAALRAFVGMSVFKPGCSDILRAWGGNMGRSEMFAILETILEGAKRDQVVMQQPYMNYVFNMVANFMDHRRFAGYLRSAGLMSILLELVAQRTNYRLTRSGPIHLIEMFIDGCPEVLDDFIAQDGFRIVIEALQYEVDFALEHPEYGGGGQPVQILRSASL</sequence>
<proteinExistence type="predicted"/>
<comment type="caution">
    <text evidence="2">The sequence shown here is derived from an EMBL/GenBank/DDBJ whole genome shotgun (WGS) entry which is preliminary data.</text>
</comment>
<dbReference type="InterPro" id="IPR010309">
    <property type="entry name" value="E3_Ub_ligase_DUF908"/>
</dbReference>
<accession>A0A8H6BJD8</accession>
<dbReference type="Pfam" id="PF06012">
    <property type="entry name" value="DUF908"/>
    <property type="match status" value="1"/>
</dbReference>
<evidence type="ECO:0000259" key="1">
    <source>
        <dbReference type="Pfam" id="PF06012"/>
    </source>
</evidence>
<feature type="domain" description="DUF908" evidence="1">
    <location>
        <begin position="89"/>
        <end position="436"/>
    </location>
</feature>
<evidence type="ECO:0000313" key="3">
    <source>
        <dbReference type="Proteomes" id="UP000568158"/>
    </source>
</evidence>
<name>A0A8H6BJD8_DEKBR</name>
<gene>
    <name evidence="2" type="ORF">HII12_002268</name>
</gene>
<reference evidence="2 3" key="1">
    <citation type="journal article" date="2020" name="Appl. Microbiol. Biotechnol.">
        <title>Targeted gene deletion in Brettanomyces bruxellensis with an expression-free CRISPR-Cas9 system.</title>
        <authorList>
            <person name="Varela C."/>
            <person name="Bartel C."/>
            <person name="Onetto C."/>
            <person name="Borneman A."/>
        </authorList>
    </citation>
    <scope>NUCLEOTIDE SEQUENCE [LARGE SCALE GENOMIC DNA]</scope>
    <source>
        <strain evidence="2 3">AWRI1613</strain>
    </source>
</reference>
<organism evidence="2 3">
    <name type="scientific">Dekkera bruxellensis</name>
    <name type="common">Brettanomyces custersii</name>
    <dbReference type="NCBI Taxonomy" id="5007"/>
    <lineage>
        <taxon>Eukaryota</taxon>
        <taxon>Fungi</taxon>
        <taxon>Dikarya</taxon>
        <taxon>Ascomycota</taxon>
        <taxon>Saccharomycotina</taxon>
        <taxon>Pichiomycetes</taxon>
        <taxon>Pichiales</taxon>
        <taxon>Pichiaceae</taxon>
        <taxon>Brettanomyces</taxon>
    </lineage>
</organism>
<protein>
    <recommendedName>
        <fullName evidence="1">DUF908 domain-containing protein</fullName>
    </recommendedName>
</protein>
<evidence type="ECO:0000313" key="2">
    <source>
        <dbReference type="EMBL" id="KAF6012746.1"/>
    </source>
</evidence>